<dbReference type="PROSITE" id="PS51891">
    <property type="entry name" value="CENP_V_GFA"/>
    <property type="match status" value="1"/>
</dbReference>
<organism evidence="5 6">
    <name type="scientific">Cordyceps javanica</name>
    <dbReference type="NCBI Taxonomy" id="43265"/>
    <lineage>
        <taxon>Eukaryota</taxon>
        <taxon>Fungi</taxon>
        <taxon>Dikarya</taxon>
        <taxon>Ascomycota</taxon>
        <taxon>Pezizomycotina</taxon>
        <taxon>Sordariomycetes</taxon>
        <taxon>Hypocreomycetidae</taxon>
        <taxon>Hypocreales</taxon>
        <taxon>Cordycipitaceae</taxon>
        <taxon>Cordyceps</taxon>
    </lineage>
</organism>
<dbReference type="OrthoDB" id="3930719at2759"/>
<comment type="similarity">
    <text evidence="1">Belongs to the Gfa family.</text>
</comment>
<sequence>MEPRKVPLVGGCHCGATRYVLFLTLPAPHTESNPPKEGEQRISRCNCTTCHKMGLFHLKPADPVGDFLLLRPLDPYAALGDYLTDDKVIHFLFCRTCGVRCFSTNAVGEVVGIDAAALGLPGGAAGADAPTEAWKAVEGTGPPEYGTFVSVNGYTIDAGQDAFDMRELTEKKRVRYLDTFSEIGKELPCRWDRPHEHGSY</sequence>
<reference evidence="5 6" key="1">
    <citation type="journal article" date="2019" name="Appl. Microbiol. Biotechnol.">
        <title>Genome sequence of Isaria javanica and comparative genome analysis insights into family S53 peptidase evolution in fungal entomopathogens.</title>
        <authorList>
            <person name="Lin R."/>
            <person name="Zhang X."/>
            <person name="Xin B."/>
            <person name="Zou M."/>
            <person name="Gao Y."/>
            <person name="Qin F."/>
            <person name="Hu Q."/>
            <person name="Xie B."/>
            <person name="Cheng X."/>
        </authorList>
    </citation>
    <scope>NUCLEOTIDE SEQUENCE [LARGE SCALE GENOMIC DNA]</scope>
    <source>
        <strain evidence="5 6">IJ1G</strain>
    </source>
</reference>
<dbReference type="InterPro" id="IPR006913">
    <property type="entry name" value="CENP-V/GFA"/>
</dbReference>
<evidence type="ECO:0000256" key="2">
    <source>
        <dbReference type="ARBA" id="ARBA00022723"/>
    </source>
</evidence>
<evidence type="ECO:0000256" key="1">
    <source>
        <dbReference type="ARBA" id="ARBA00005495"/>
    </source>
</evidence>
<dbReference type="InterPro" id="IPR052355">
    <property type="entry name" value="CENP-V-like"/>
</dbReference>
<dbReference type="GO" id="GO:0046872">
    <property type="term" value="F:metal ion binding"/>
    <property type="evidence" value="ECO:0007669"/>
    <property type="project" value="UniProtKB-KW"/>
</dbReference>
<dbReference type="PANTHER" id="PTHR28620">
    <property type="entry name" value="CENTROMERE PROTEIN V"/>
    <property type="match status" value="1"/>
</dbReference>
<protein>
    <submittedName>
        <fullName evidence="5">DUF636 domain-containing protein</fullName>
    </submittedName>
</protein>
<comment type="caution">
    <text evidence="5">The sequence shown here is derived from an EMBL/GenBank/DDBJ whole genome shotgun (WGS) entry which is preliminary data.</text>
</comment>
<dbReference type="PANTHER" id="PTHR28620:SF1">
    <property type="entry name" value="CENP-V_GFA DOMAIN-CONTAINING PROTEIN"/>
    <property type="match status" value="1"/>
</dbReference>
<evidence type="ECO:0000256" key="3">
    <source>
        <dbReference type="ARBA" id="ARBA00022833"/>
    </source>
</evidence>
<keyword evidence="2" id="KW-0479">Metal-binding</keyword>
<proteinExistence type="inferred from homology"/>
<feature type="domain" description="CENP-V/GFA" evidence="4">
    <location>
        <begin position="8"/>
        <end position="135"/>
    </location>
</feature>
<evidence type="ECO:0000259" key="4">
    <source>
        <dbReference type="PROSITE" id="PS51891"/>
    </source>
</evidence>
<dbReference type="AlphaFoldDB" id="A0A545VHB0"/>
<gene>
    <name evidence="5" type="ORF">IF1G_01045</name>
</gene>
<name>A0A545VHB0_9HYPO</name>
<dbReference type="Gene3D" id="2.170.150.70">
    <property type="match status" value="1"/>
</dbReference>
<accession>A0A545VHB0</accession>
<keyword evidence="3" id="KW-0862">Zinc</keyword>
<dbReference type="InterPro" id="IPR011057">
    <property type="entry name" value="Mss4-like_sf"/>
</dbReference>
<dbReference type="STRING" id="43265.A0A545VHB0"/>
<evidence type="ECO:0000313" key="6">
    <source>
        <dbReference type="Proteomes" id="UP000315783"/>
    </source>
</evidence>
<dbReference type="EMBL" id="SPUK01000001">
    <property type="protein sequence ID" value="TQW01114.1"/>
    <property type="molecule type" value="Genomic_DNA"/>
</dbReference>
<evidence type="ECO:0000313" key="5">
    <source>
        <dbReference type="EMBL" id="TQW01114.1"/>
    </source>
</evidence>
<dbReference type="SUPFAM" id="SSF51316">
    <property type="entry name" value="Mss4-like"/>
    <property type="match status" value="1"/>
</dbReference>
<dbReference type="GO" id="GO:0016846">
    <property type="term" value="F:carbon-sulfur lyase activity"/>
    <property type="evidence" value="ECO:0007669"/>
    <property type="project" value="InterPro"/>
</dbReference>
<dbReference type="Proteomes" id="UP000315783">
    <property type="component" value="Unassembled WGS sequence"/>
</dbReference>
<keyword evidence="6" id="KW-1185">Reference proteome</keyword>